<dbReference type="STRING" id="1802391.A3D72_00065"/>
<protein>
    <recommendedName>
        <fullName evidence="6">Glycosyltransferase 2-like domain-containing protein</fullName>
    </recommendedName>
</protein>
<dbReference type="AlphaFoldDB" id="A0A1F7U5T2"/>
<evidence type="ECO:0000259" key="6">
    <source>
        <dbReference type="Pfam" id="PF00535"/>
    </source>
</evidence>
<dbReference type="Gene3D" id="3.90.550.10">
    <property type="entry name" value="Spore Coat Polysaccharide Biosynthesis Protein SpsA, Chain A"/>
    <property type="match status" value="1"/>
</dbReference>
<proteinExistence type="predicted"/>
<keyword evidence="3" id="KW-0328">Glycosyltransferase</keyword>
<accession>A0A1F7U5T2</accession>
<comment type="subcellular location">
    <subcellularLocation>
        <location evidence="1">Cell membrane</location>
    </subcellularLocation>
</comment>
<organism evidence="7 8">
    <name type="scientific">Candidatus Uhrbacteria bacterium RIFCSPHIGHO2_02_FULL_57_19</name>
    <dbReference type="NCBI Taxonomy" id="1802391"/>
    <lineage>
        <taxon>Bacteria</taxon>
        <taxon>Candidatus Uhriibacteriota</taxon>
    </lineage>
</organism>
<evidence type="ECO:0000313" key="7">
    <source>
        <dbReference type="EMBL" id="OGL73609.1"/>
    </source>
</evidence>
<evidence type="ECO:0000256" key="2">
    <source>
        <dbReference type="ARBA" id="ARBA00022475"/>
    </source>
</evidence>
<dbReference type="GO" id="GO:0005886">
    <property type="term" value="C:plasma membrane"/>
    <property type="evidence" value="ECO:0007669"/>
    <property type="project" value="UniProtKB-SubCell"/>
</dbReference>
<dbReference type="Pfam" id="PF00535">
    <property type="entry name" value="Glycos_transf_2"/>
    <property type="match status" value="1"/>
</dbReference>
<evidence type="ECO:0000256" key="4">
    <source>
        <dbReference type="ARBA" id="ARBA00022679"/>
    </source>
</evidence>
<comment type="caution">
    <text evidence="7">The sequence shown here is derived from an EMBL/GenBank/DDBJ whole genome shotgun (WGS) entry which is preliminary data.</text>
</comment>
<evidence type="ECO:0000256" key="3">
    <source>
        <dbReference type="ARBA" id="ARBA00022676"/>
    </source>
</evidence>
<dbReference type="InterPro" id="IPR001173">
    <property type="entry name" value="Glyco_trans_2-like"/>
</dbReference>
<dbReference type="PANTHER" id="PTHR43646:SF2">
    <property type="entry name" value="GLYCOSYLTRANSFERASE 2-LIKE DOMAIN-CONTAINING PROTEIN"/>
    <property type="match status" value="1"/>
</dbReference>
<evidence type="ECO:0000313" key="8">
    <source>
        <dbReference type="Proteomes" id="UP000176303"/>
    </source>
</evidence>
<dbReference type="SUPFAM" id="SSF53448">
    <property type="entry name" value="Nucleotide-diphospho-sugar transferases"/>
    <property type="match status" value="1"/>
</dbReference>
<dbReference type="GO" id="GO:0016757">
    <property type="term" value="F:glycosyltransferase activity"/>
    <property type="evidence" value="ECO:0007669"/>
    <property type="project" value="UniProtKB-KW"/>
</dbReference>
<dbReference type="PANTHER" id="PTHR43646">
    <property type="entry name" value="GLYCOSYLTRANSFERASE"/>
    <property type="match status" value="1"/>
</dbReference>
<keyword evidence="4" id="KW-0808">Transferase</keyword>
<reference evidence="7 8" key="1">
    <citation type="journal article" date="2016" name="Nat. Commun.">
        <title>Thousands of microbial genomes shed light on interconnected biogeochemical processes in an aquifer system.</title>
        <authorList>
            <person name="Anantharaman K."/>
            <person name="Brown C.T."/>
            <person name="Hug L.A."/>
            <person name="Sharon I."/>
            <person name="Castelle C.J."/>
            <person name="Probst A.J."/>
            <person name="Thomas B.C."/>
            <person name="Singh A."/>
            <person name="Wilkins M.J."/>
            <person name="Karaoz U."/>
            <person name="Brodie E.L."/>
            <person name="Williams K.H."/>
            <person name="Hubbard S.S."/>
            <person name="Banfield J.F."/>
        </authorList>
    </citation>
    <scope>NUCLEOTIDE SEQUENCE [LARGE SCALE GENOMIC DNA]</scope>
</reference>
<evidence type="ECO:0000256" key="1">
    <source>
        <dbReference type="ARBA" id="ARBA00004236"/>
    </source>
</evidence>
<feature type="domain" description="Glycosyltransferase 2-like" evidence="6">
    <location>
        <begin position="3"/>
        <end position="154"/>
    </location>
</feature>
<gene>
    <name evidence="7" type="ORF">A3D72_00065</name>
</gene>
<dbReference type="EMBL" id="MGDZ01000026">
    <property type="protein sequence ID" value="OGL73609.1"/>
    <property type="molecule type" value="Genomic_DNA"/>
</dbReference>
<keyword evidence="5" id="KW-0472">Membrane</keyword>
<dbReference type="InterPro" id="IPR029044">
    <property type="entry name" value="Nucleotide-diphossugar_trans"/>
</dbReference>
<sequence>MLSIIIPTYNEEDFLPALLKSLENQTYRDFEVIVADAKSTDQTREIAVAYGCQVVEGGPPAMGRNHGAAAASGETLLFLDADVILPDKSFLSDVLREFRGRRLEVATCRIDPMTDDPRDRFFHWVFNVFVTSSQWLFPHAPGFFILIRKSVFEAIRGFDEKIMLAEDHDLTTRAADIGRFRILRSRTLPVSVRRFERDGRFNVIAKYVLAELYMRTFGPVYTDLFRYRFGYRKGVYNHRRRIRESVRRFF</sequence>
<dbReference type="Proteomes" id="UP000176303">
    <property type="component" value="Unassembled WGS sequence"/>
</dbReference>
<evidence type="ECO:0000256" key="5">
    <source>
        <dbReference type="ARBA" id="ARBA00023136"/>
    </source>
</evidence>
<keyword evidence="2" id="KW-1003">Cell membrane</keyword>
<name>A0A1F7U5T2_9BACT</name>